<organism evidence="2 3">
    <name type="scientific">Catellatospora bangladeshensis</name>
    <dbReference type="NCBI Taxonomy" id="310355"/>
    <lineage>
        <taxon>Bacteria</taxon>
        <taxon>Bacillati</taxon>
        <taxon>Actinomycetota</taxon>
        <taxon>Actinomycetes</taxon>
        <taxon>Micromonosporales</taxon>
        <taxon>Micromonosporaceae</taxon>
        <taxon>Catellatospora</taxon>
    </lineage>
</organism>
<dbReference type="Pfam" id="PF12079">
    <property type="entry name" value="DUF3558"/>
    <property type="match status" value="1"/>
</dbReference>
<feature type="region of interest" description="Disordered" evidence="1">
    <location>
        <begin position="54"/>
        <end position="73"/>
    </location>
</feature>
<dbReference type="InterPro" id="IPR024520">
    <property type="entry name" value="DUF3558"/>
</dbReference>
<evidence type="ECO:0000313" key="2">
    <source>
        <dbReference type="EMBL" id="GIF83434.1"/>
    </source>
</evidence>
<sequence length="206" mass="21024">MTEPAALLSVDRLSVAKAEIISCHRRMTHALRRTRTLAVLALLGSLSLTACGPTGGGPAAAPPAPAASTPPASAAAAPGGLPDLCTLLTAGAVADAAGTDIPFHRAEPGPGIISCAYHLGADDATPAIFVQYQTGAAGILDFTNSGEETRIGSLRAKWYERGAKLNVAVGEDLLIVNLGVSNKNLRGGDLRALAVELAERSLDLIR</sequence>
<accession>A0A8J3JTE1</accession>
<gene>
    <name evidence="2" type="ORF">Cba03nite_47830</name>
</gene>
<dbReference type="EMBL" id="BONF01000029">
    <property type="protein sequence ID" value="GIF83434.1"/>
    <property type="molecule type" value="Genomic_DNA"/>
</dbReference>
<evidence type="ECO:0008006" key="4">
    <source>
        <dbReference type="Google" id="ProtNLM"/>
    </source>
</evidence>
<reference evidence="2 3" key="1">
    <citation type="submission" date="2021-01" db="EMBL/GenBank/DDBJ databases">
        <title>Whole genome shotgun sequence of Catellatospora bangladeshensis NBRC 107357.</title>
        <authorList>
            <person name="Komaki H."/>
            <person name="Tamura T."/>
        </authorList>
    </citation>
    <scope>NUCLEOTIDE SEQUENCE [LARGE SCALE GENOMIC DNA]</scope>
    <source>
        <strain evidence="2 3">NBRC 107357</strain>
    </source>
</reference>
<evidence type="ECO:0000313" key="3">
    <source>
        <dbReference type="Proteomes" id="UP000601223"/>
    </source>
</evidence>
<protein>
    <recommendedName>
        <fullName evidence="4">DUF3558 domain-containing protein</fullName>
    </recommendedName>
</protein>
<name>A0A8J3JTE1_9ACTN</name>
<keyword evidence="3" id="KW-1185">Reference proteome</keyword>
<dbReference type="Proteomes" id="UP000601223">
    <property type="component" value="Unassembled WGS sequence"/>
</dbReference>
<evidence type="ECO:0000256" key="1">
    <source>
        <dbReference type="SAM" id="MobiDB-lite"/>
    </source>
</evidence>
<comment type="caution">
    <text evidence="2">The sequence shown here is derived from an EMBL/GenBank/DDBJ whole genome shotgun (WGS) entry which is preliminary data.</text>
</comment>
<dbReference type="AlphaFoldDB" id="A0A8J3JTE1"/>
<proteinExistence type="predicted"/>